<gene>
    <name evidence="1" type="ORF">FHX42_005223</name>
</gene>
<reference evidence="1 2" key="1">
    <citation type="submission" date="2020-07" db="EMBL/GenBank/DDBJ databases">
        <title>Sequencing the genomes of 1000 actinobacteria strains.</title>
        <authorList>
            <person name="Klenk H.-P."/>
        </authorList>
    </citation>
    <scope>NUCLEOTIDE SEQUENCE [LARGE SCALE GENOMIC DNA]</scope>
    <source>
        <strain evidence="1 2">DSM 45975</strain>
    </source>
</reference>
<name>A0A839E5B7_9PSEU</name>
<dbReference type="RefSeq" id="WP_182546973.1">
    <property type="nucleotide sequence ID" value="NZ_JACGWZ010000010.1"/>
</dbReference>
<protein>
    <submittedName>
        <fullName evidence="1">Uncharacterized protein</fullName>
    </submittedName>
</protein>
<dbReference type="Proteomes" id="UP000569329">
    <property type="component" value="Unassembled WGS sequence"/>
</dbReference>
<evidence type="ECO:0000313" key="1">
    <source>
        <dbReference type="EMBL" id="MBA8827816.1"/>
    </source>
</evidence>
<accession>A0A839E5B7</accession>
<organism evidence="1 2">
    <name type="scientific">Halosaccharopolyspora lacisalsi</name>
    <dbReference type="NCBI Taxonomy" id="1000566"/>
    <lineage>
        <taxon>Bacteria</taxon>
        <taxon>Bacillati</taxon>
        <taxon>Actinomycetota</taxon>
        <taxon>Actinomycetes</taxon>
        <taxon>Pseudonocardiales</taxon>
        <taxon>Pseudonocardiaceae</taxon>
        <taxon>Halosaccharopolyspora</taxon>
    </lineage>
</organism>
<evidence type="ECO:0000313" key="2">
    <source>
        <dbReference type="Proteomes" id="UP000569329"/>
    </source>
</evidence>
<proteinExistence type="predicted"/>
<dbReference type="EMBL" id="JACGWZ010000010">
    <property type="protein sequence ID" value="MBA8827816.1"/>
    <property type="molecule type" value="Genomic_DNA"/>
</dbReference>
<comment type="caution">
    <text evidence="1">The sequence shown here is derived from an EMBL/GenBank/DDBJ whole genome shotgun (WGS) entry which is preliminary data.</text>
</comment>
<keyword evidence="2" id="KW-1185">Reference proteome</keyword>
<sequence length="91" mass="10048">MTDKFYTIPPGLHSQAVRAALAAECPGISEYCHFSNEAWCYRYIDHNNGEYLHLVRGATTGVAAEFFGSSRLWAQIREVALRVASAEVIAA</sequence>
<dbReference type="AlphaFoldDB" id="A0A839E5B7"/>